<dbReference type="InterPro" id="IPR027417">
    <property type="entry name" value="P-loop_NTPase"/>
</dbReference>
<dbReference type="SMART" id="SM00382">
    <property type="entry name" value="AAA"/>
    <property type="match status" value="1"/>
</dbReference>
<protein>
    <submittedName>
        <fullName evidence="2">RNF213</fullName>
        <ecNumber evidence="2">2.3.2.27</ecNumber>
    </submittedName>
</protein>
<dbReference type="GO" id="GO:0005524">
    <property type="term" value="F:ATP binding"/>
    <property type="evidence" value="ECO:0007669"/>
    <property type="project" value="InterPro"/>
</dbReference>
<dbReference type="PANTHER" id="PTHR22605">
    <property type="entry name" value="RZ-TYPE DOMAIN-CONTAINING PROTEIN"/>
    <property type="match status" value="1"/>
</dbReference>
<dbReference type="OrthoDB" id="2400221at2759"/>
<evidence type="ECO:0000313" key="3">
    <source>
        <dbReference type="Proteomes" id="UP000507470"/>
    </source>
</evidence>
<dbReference type="PANTHER" id="PTHR22605:SF1">
    <property type="entry name" value="RZ-TYPE DOMAIN-CONTAINING PROTEIN"/>
    <property type="match status" value="1"/>
</dbReference>
<proteinExistence type="predicted"/>
<dbReference type="Gene3D" id="3.40.50.300">
    <property type="entry name" value="P-loop containing nucleotide triphosphate hydrolases"/>
    <property type="match status" value="1"/>
</dbReference>
<dbReference type="GO" id="GO:0016887">
    <property type="term" value="F:ATP hydrolysis activity"/>
    <property type="evidence" value="ECO:0007669"/>
    <property type="project" value="InterPro"/>
</dbReference>
<evidence type="ECO:0000259" key="1">
    <source>
        <dbReference type="SMART" id="SM00382"/>
    </source>
</evidence>
<dbReference type="EC" id="2.3.2.27" evidence="2"/>
<dbReference type="InterPro" id="IPR003593">
    <property type="entry name" value="AAA+_ATPase"/>
</dbReference>
<dbReference type="Proteomes" id="UP000507470">
    <property type="component" value="Unassembled WGS sequence"/>
</dbReference>
<dbReference type="InterPro" id="IPR031248">
    <property type="entry name" value="RNF213"/>
</dbReference>
<feature type="domain" description="AAA+ ATPase" evidence="1">
    <location>
        <begin position="1283"/>
        <end position="1411"/>
    </location>
</feature>
<organism evidence="2 3">
    <name type="scientific">Mytilus coruscus</name>
    <name type="common">Sea mussel</name>
    <dbReference type="NCBI Taxonomy" id="42192"/>
    <lineage>
        <taxon>Eukaryota</taxon>
        <taxon>Metazoa</taxon>
        <taxon>Spiralia</taxon>
        <taxon>Lophotrochozoa</taxon>
        <taxon>Mollusca</taxon>
        <taxon>Bivalvia</taxon>
        <taxon>Autobranchia</taxon>
        <taxon>Pteriomorphia</taxon>
        <taxon>Mytilida</taxon>
        <taxon>Mytiloidea</taxon>
        <taxon>Mytilidae</taxon>
        <taxon>Mytilinae</taxon>
        <taxon>Mytilus</taxon>
    </lineage>
</organism>
<dbReference type="Pfam" id="PF07728">
    <property type="entry name" value="AAA_5"/>
    <property type="match status" value="1"/>
</dbReference>
<keyword evidence="2" id="KW-0808">Transferase</keyword>
<dbReference type="SUPFAM" id="SSF52540">
    <property type="entry name" value="P-loop containing nucleoside triphosphate hydrolases"/>
    <property type="match status" value="1"/>
</dbReference>
<dbReference type="InterPro" id="IPR011704">
    <property type="entry name" value="ATPase_dyneun-rel_AAA"/>
</dbReference>
<dbReference type="GO" id="GO:0061630">
    <property type="term" value="F:ubiquitin protein ligase activity"/>
    <property type="evidence" value="ECO:0007669"/>
    <property type="project" value="UniProtKB-EC"/>
</dbReference>
<name>A0A6J8D646_MYTCO</name>
<evidence type="ECO:0000313" key="2">
    <source>
        <dbReference type="EMBL" id="CAC5402560.1"/>
    </source>
</evidence>
<sequence length="1543" mass="178503">MLNIVTVSVKIFSSETAEVVIAIVETMGIPRDTPPETVLIKVLEGSQLWKKVLNITGKKKGKIEEHELVILVKNAIQKTFLKLKDKSISCKFVQYLDKNKTKVQEISAHMSKTDILIDELIICHEKLSHFQDDLIVIEKLMDFVVKNHVGIMIPYSAHLYDYVSQQRITIDDGTLTLLYLFQPSTYLKKIHNIAHICRRIELISTSCVFWNIVRQHLEKQPNMVNHIFLQFLCFGLNRNQDLDQEELKTSIISSTESIFSSISNECMAQFKHLWSDYRHGMKQNISETVQVFQRIENMESEIKTAEIICNFKLPDENRNSLIRFSRFKEYRKTVEQIKAVAKSFKFQETPNSKFKQTVTKFEKMMDGNFSNLTLKEITPVLDQIHNIMTIIKVNEDLSDILSAINDSSELLDFLREVIDEDIRNLIDAVEEHSEQYVRESTVSYLIEVKRFFHPMLNDDLNVNIGGLFKLLNKQHKDSGILQIPEKIRVCRDHLHSLMALYRNVANRGEHTVELIDKIMLKGTFHFKLEKRMCEVFVHYEHEEKYFKYKYMDLNDLRSRALLIMNAEKKCESDQKDLIKEQLNKFVALIDNAFEIQAICLNLKQAGHFVFAFYETKCGKDEMFELKIRLQKQYDDWTKEIEAIRSKYYYMNFLFSDQLYELYTFLKGNTETSTKNETCAMAILKFMGLSTDDFHGISMIYQKYPPPDPDDYITVLDNIGLTLKYISQKTSTTANICKEIGDERKAPFIEKVQSGKPYFAWLDESSSLVIKVLLALYYNTTNILPEANQVLFCNENTTFEEIDLLIRRCNESMRKPKPKTKDLFSIVNVELLKREVQITLIERIRHLSNGDFLLCFICRGNDTHPFLDQFKHSLFKLSPISEAKMDQCFKTHCKHVLVVTSDVPGAGKTELIQNKAINDKKRCKTIHVSGPLNRLSIIEGLLQLELKRYHSLHIDIGTVSDPFQLDLFLFQLIVLRYVSAGSTSYALPCAKIYIEIANSVENTLCDALSTVTAFQREHLKWKNYEDLKVSMEINSPIQVVCRYLKELDECLVDENDLYFNGPNAVKPLTKSTCRAILLKNFNDSSDMSYTLVNVFVRVLADQLKKLSSSLYFQTSSVKAILGKDQPMTVRSQVVKVLVDIARMFADRSVHTCRATQVAFMLSNGDKKLNVEEILAKRVSGMIRWDESNHLMILFHKDIQTISAIYRHLHQVPESIIQLVESQTSKKLTNFDLKETTELENLLIQLAREPDRYISSELLDALRKTYVLTPDNLLKMIIISLRINTRIPVIIMGETGCGKTSLIQYFATICGIELDIVSIHAGTSEENIYSRISLASQKAFSNLNDVFLLFLDEINTCEHLGLITSALCHRFCRDFQLAPNLTLLAACNPYRLRREDSIHTKGLQGKIKTDHLSKLVYRVHPLPETMMDFVWDYGSLSQTDEQAYILKMVERVHFENGMSEMLTNVLVMSQSFVRGKEVNDYCVSLRDVDRCTKLIKWLFDSFLGKKSDTLDIQTRRLHSIILSLAICYQSRFCEGSIREDYRKKK</sequence>
<gene>
    <name evidence="2" type="ORF">MCOR_36495</name>
</gene>
<accession>A0A6J8D646</accession>
<keyword evidence="2" id="KW-0012">Acyltransferase</keyword>
<reference evidence="2 3" key="1">
    <citation type="submission" date="2020-06" db="EMBL/GenBank/DDBJ databases">
        <authorList>
            <person name="Li R."/>
            <person name="Bekaert M."/>
        </authorList>
    </citation>
    <scope>NUCLEOTIDE SEQUENCE [LARGE SCALE GENOMIC DNA]</scope>
    <source>
        <strain evidence="3">wild</strain>
    </source>
</reference>
<dbReference type="EMBL" id="CACVKT020006523">
    <property type="protein sequence ID" value="CAC5402560.1"/>
    <property type="molecule type" value="Genomic_DNA"/>
</dbReference>
<keyword evidence="3" id="KW-1185">Reference proteome</keyword>